<keyword evidence="8" id="KW-0418">Kinase</keyword>
<keyword evidence="7 16" id="KW-0863">Zinc-finger</keyword>
<dbReference type="PANTHER" id="PTHR22974">
    <property type="entry name" value="MIXED LINEAGE PROTEIN KINASE"/>
    <property type="match status" value="1"/>
</dbReference>
<evidence type="ECO:0000256" key="15">
    <source>
        <dbReference type="ARBA" id="ARBA00082711"/>
    </source>
</evidence>
<dbReference type="FunFam" id="3.30.200.20:FF:000131">
    <property type="entry name" value="Dual specificity protein kinase TTK"/>
    <property type="match status" value="1"/>
</dbReference>
<dbReference type="GO" id="GO:0008270">
    <property type="term" value="F:zinc ion binding"/>
    <property type="evidence" value="ECO:0007669"/>
    <property type="project" value="UniProtKB-KW"/>
</dbReference>
<dbReference type="GO" id="GO:0034501">
    <property type="term" value="P:protein localization to kinetochore"/>
    <property type="evidence" value="ECO:0007669"/>
    <property type="project" value="TreeGrafter"/>
</dbReference>
<keyword evidence="4" id="KW-0808">Transferase</keyword>
<dbReference type="InterPro" id="IPR011011">
    <property type="entry name" value="Znf_FYVE_PHD"/>
</dbReference>
<evidence type="ECO:0000256" key="9">
    <source>
        <dbReference type="ARBA" id="ARBA00022833"/>
    </source>
</evidence>
<dbReference type="GO" id="GO:0003735">
    <property type="term" value="F:structural constituent of ribosome"/>
    <property type="evidence" value="ECO:0007669"/>
    <property type="project" value="InterPro"/>
</dbReference>
<dbReference type="PROSITE" id="PS50016">
    <property type="entry name" value="ZF_PHD_2"/>
    <property type="match status" value="1"/>
</dbReference>
<dbReference type="InterPro" id="IPR019786">
    <property type="entry name" value="Zinc_finger_PHD-type_CS"/>
</dbReference>
<dbReference type="PANTHER" id="PTHR22974:SF21">
    <property type="entry name" value="DUAL SPECIFICITY PROTEIN KINASE TTK"/>
    <property type="match status" value="1"/>
</dbReference>
<feature type="region of interest" description="Disordered" evidence="18">
    <location>
        <begin position="433"/>
        <end position="476"/>
    </location>
</feature>
<feature type="binding site" evidence="17">
    <location>
        <position position="522"/>
    </location>
    <ligand>
        <name>ATP</name>
        <dbReference type="ChEBI" id="CHEBI:30616"/>
    </ligand>
</feature>
<evidence type="ECO:0000256" key="4">
    <source>
        <dbReference type="ARBA" id="ARBA00022679"/>
    </source>
</evidence>
<evidence type="ECO:0000256" key="3">
    <source>
        <dbReference type="ARBA" id="ARBA00022527"/>
    </source>
</evidence>
<dbReference type="InterPro" id="IPR011009">
    <property type="entry name" value="Kinase-like_dom_sf"/>
</dbReference>
<dbReference type="InterPro" id="IPR000719">
    <property type="entry name" value="Prot_kinase_dom"/>
</dbReference>
<dbReference type="GO" id="GO:0005524">
    <property type="term" value="F:ATP binding"/>
    <property type="evidence" value="ECO:0007669"/>
    <property type="project" value="UniProtKB-UniRule"/>
</dbReference>
<dbReference type="Pfam" id="PF00573">
    <property type="entry name" value="Ribosomal_L4"/>
    <property type="match status" value="1"/>
</dbReference>
<dbReference type="SUPFAM" id="SSF56112">
    <property type="entry name" value="Protein kinase-like (PK-like)"/>
    <property type="match status" value="1"/>
</dbReference>
<dbReference type="GO" id="GO:0005634">
    <property type="term" value="C:nucleus"/>
    <property type="evidence" value="ECO:0007669"/>
    <property type="project" value="TreeGrafter"/>
</dbReference>
<evidence type="ECO:0000256" key="5">
    <source>
        <dbReference type="ARBA" id="ARBA00022723"/>
    </source>
</evidence>
<evidence type="ECO:0000256" key="8">
    <source>
        <dbReference type="ARBA" id="ARBA00022777"/>
    </source>
</evidence>
<keyword evidence="11 21" id="KW-0689">Ribosomal protein</keyword>
<feature type="region of interest" description="Disordered" evidence="18">
    <location>
        <begin position="872"/>
        <end position="958"/>
    </location>
</feature>
<evidence type="ECO:0000256" key="11">
    <source>
        <dbReference type="ARBA" id="ARBA00022980"/>
    </source>
</evidence>
<feature type="compositionally biased region" description="Basic and acidic residues" evidence="18">
    <location>
        <begin position="934"/>
        <end position="956"/>
    </location>
</feature>
<dbReference type="Gene3D" id="3.40.1370.10">
    <property type="match status" value="1"/>
</dbReference>
<dbReference type="GO" id="GO:1990904">
    <property type="term" value="C:ribonucleoprotein complex"/>
    <property type="evidence" value="ECO:0007669"/>
    <property type="project" value="UniProtKB-KW"/>
</dbReference>
<dbReference type="GO" id="GO:0007094">
    <property type="term" value="P:mitotic spindle assembly checkpoint signaling"/>
    <property type="evidence" value="ECO:0007669"/>
    <property type="project" value="TreeGrafter"/>
</dbReference>
<sequence>MLSRILPSFPPISLIRCAANFTSAAGEATGKSANAVDPTVCSRELPYLPNSRFTEIPQAWVSSFDAIEDRKLGIVNLHPDIFRVPPRLDILHRNITWQSVYRNVQLTKQLTRAEMPGGGRKPWPQKKTGRAHVGSIRSPQFIHGGFANGVRGPRTWFYILPDAIRLKGLCVALTLKHAQDCLQIVDRLDRLPLEADAQFLHDLADHRNWGYSVLFVNDTDEVTFLQISGGLVSAIEQIPSFTAMPVYGLNCFSLMKYDTIVFSRSALDLLEERLLKQLHRAGPMNKKYRYLDYKERILNEGEGEDDPEMPPIVMSAKDGPGNKPVPLAQRILALQARNKRQLHMCEASRTSQSMFYWFFNRFKCYALLNTVGCISVGEGNNKENSYLSSSMTCRQNKTAPPGEMFDLSRMNESLGVGFSSSFNCVMSSRRSRADTLEQRSPVDNAIKARSKSVGTKPPLSAHAETPQSASRMRPSVSTSSLQNKCMTINDHSYIWLNVLGKGGSSRVYEVFDENRSEVCALKVVDLGDDPVVRQCYLNEIELLKSLQGSPYVIKMIEFELRESENTLYVVMEKGDIDLATFLKTRRTEIDSAFVKYHWNEMLRCVKVIHDRKIVHSDLKPANFLLVKGSLKLIDFGIAAGIPSDMTAAVKESQMGTLSYMAPEVLQGESVDGKYKIPLKADVWSLGCILYNIVYGHLPFPMKSQAAKMAAIVSPDYVIEFPDCHDAQLVDVLKRCLVRDVHGRADVNELLEHPYLTGRCSGPPSRTPSPNSSISGPQIDFLAIAKELQNNTPNTMARRLEELTKGSQVSAAKLTPSDEFWDSGDEIAPVDAQTSSTAGPSTSDPKPILSKKVGADRSRIIHLDMLPNAEKRVAAKAKVDPPPVPEKKRKGLVGLPGARRSDDSDSDEAKTADKVDPPPVPEKKRKGLVGLPGARRSDDSDSDEAKTAEKPCKKCGEKSTTSSNAILTCEGCHTSYHQKCHKPEVTTQQSSDPRFIFLCTECSGKGVASTKSRSSSPKLTIKPDVSQRNSIGLTLTADADLCTNERPNVEPVAPRSGSDISATFEAYKRKKERQVMKAKAALLK</sequence>
<feature type="compositionally biased region" description="Polar residues" evidence="18">
    <location>
        <begin position="465"/>
        <end position="476"/>
    </location>
</feature>
<reference evidence="21 22" key="1">
    <citation type="submission" date="2014-03" db="EMBL/GenBank/DDBJ databases">
        <title>Draft genome of the hookworm Oesophagostomum dentatum.</title>
        <authorList>
            <person name="Mitreva M."/>
        </authorList>
    </citation>
    <scope>NUCLEOTIDE SEQUENCE [LARGE SCALE GENOMIC DNA]</scope>
    <source>
        <strain evidence="21 22">OD-Hann</strain>
    </source>
</reference>
<dbReference type="Pfam" id="PF00628">
    <property type="entry name" value="PHD"/>
    <property type="match status" value="1"/>
</dbReference>
<dbReference type="InterPro" id="IPR013083">
    <property type="entry name" value="Znf_RING/FYVE/PHD"/>
</dbReference>
<dbReference type="GO" id="GO:0005840">
    <property type="term" value="C:ribosome"/>
    <property type="evidence" value="ECO:0007669"/>
    <property type="project" value="UniProtKB-KW"/>
</dbReference>
<evidence type="ECO:0000256" key="17">
    <source>
        <dbReference type="PROSITE-ProRule" id="PRU10141"/>
    </source>
</evidence>
<dbReference type="PROSITE" id="PS00108">
    <property type="entry name" value="PROTEIN_KINASE_ST"/>
    <property type="match status" value="1"/>
</dbReference>
<evidence type="ECO:0000256" key="16">
    <source>
        <dbReference type="PROSITE-ProRule" id="PRU00146"/>
    </source>
</evidence>
<evidence type="ECO:0000256" key="13">
    <source>
        <dbReference type="ARBA" id="ARBA00023274"/>
    </source>
</evidence>
<dbReference type="SMART" id="SM00249">
    <property type="entry name" value="PHD"/>
    <property type="match status" value="1"/>
</dbReference>
<keyword evidence="9" id="KW-0862">Zinc</keyword>
<dbReference type="InterPro" id="IPR019787">
    <property type="entry name" value="Znf_PHD-finger"/>
</dbReference>
<dbReference type="PROSITE" id="PS00107">
    <property type="entry name" value="PROTEIN_KINASE_ATP"/>
    <property type="match status" value="1"/>
</dbReference>
<dbReference type="InterPro" id="IPR023574">
    <property type="entry name" value="Ribosomal_uL4_dom_sf"/>
</dbReference>
<dbReference type="GO" id="GO:0005743">
    <property type="term" value="C:mitochondrial inner membrane"/>
    <property type="evidence" value="ECO:0007669"/>
    <property type="project" value="UniProtKB-ARBA"/>
</dbReference>
<keyword evidence="3" id="KW-0723">Serine/threonine-protein kinase</keyword>
<dbReference type="InterPro" id="IPR001965">
    <property type="entry name" value="Znf_PHD"/>
</dbReference>
<evidence type="ECO:0000256" key="7">
    <source>
        <dbReference type="ARBA" id="ARBA00022771"/>
    </source>
</evidence>
<comment type="subcellular location">
    <subcellularLocation>
        <location evidence="1">Mitochondrion</location>
    </subcellularLocation>
</comment>
<name>A0A0B1T114_OESDE</name>
<dbReference type="GO" id="GO:0000776">
    <property type="term" value="C:kinetochore"/>
    <property type="evidence" value="ECO:0007669"/>
    <property type="project" value="TreeGrafter"/>
</dbReference>
<dbReference type="Gene3D" id="3.30.40.10">
    <property type="entry name" value="Zinc/RING finger domain, C3HC4 (zinc finger)"/>
    <property type="match status" value="1"/>
</dbReference>
<organism evidence="21 22">
    <name type="scientific">Oesophagostomum dentatum</name>
    <name type="common">Nodular worm</name>
    <dbReference type="NCBI Taxonomy" id="61180"/>
    <lineage>
        <taxon>Eukaryota</taxon>
        <taxon>Metazoa</taxon>
        <taxon>Ecdysozoa</taxon>
        <taxon>Nematoda</taxon>
        <taxon>Chromadorea</taxon>
        <taxon>Rhabditida</taxon>
        <taxon>Rhabditina</taxon>
        <taxon>Rhabditomorpha</taxon>
        <taxon>Strongyloidea</taxon>
        <taxon>Strongylidae</taxon>
        <taxon>Oesophagostomum</taxon>
    </lineage>
</organism>
<dbReference type="OrthoDB" id="20524at2759"/>
<feature type="domain" description="PHD-type" evidence="20">
    <location>
        <begin position="948"/>
        <end position="1004"/>
    </location>
</feature>
<dbReference type="GO" id="GO:0098813">
    <property type="term" value="P:nuclear chromosome segregation"/>
    <property type="evidence" value="ECO:0007669"/>
    <property type="project" value="UniProtKB-ARBA"/>
</dbReference>
<evidence type="ECO:0000256" key="1">
    <source>
        <dbReference type="ARBA" id="ARBA00004173"/>
    </source>
</evidence>
<protein>
    <recommendedName>
        <fullName evidence="14">Large ribosomal subunit protein uL4m</fullName>
    </recommendedName>
    <alternativeName>
        <fullName evidence="15">39S ribosomal protein L4, mitochondrial</fullName>
    </alternativeName>
</protein>
<evidence type="ECO:0000256" key="12">
    <source>
        <dbReference type="ARBA" id="ARBA00023128"/>
    </source>
</evidence>
<evidence type="ECO:0000256" key="14">
    <source>
        <dbReference type="ARBA" id="ARBA00040565"/>
    </source>
</evidence>
<dbReference type="Proteomes" id="UP000053660">
    <property type="component" value="Unassembled WGS sequence"/>
</dbReference>
<evidence type="ECO:0000313" key="21">
    <source>
        <dbReference type="EMBL" id="KHJ90934.1"/>
    </source>
</evidence>
<dbReference type="Gene3D" id="3.30.200.20">
    <property type="entry name" value="Phosphorylase Kinase, domain 1"/>
    <property type="match status" value="1"/>
</dbReference>
<gene>
    <name evidence="21" type="ORF">OESDEN_09207</name>
</gene>
<evidence type="ECO:0000259" key="19">
    <source>
        <dbReference type="PROSITE" id="PS50011"/>
    </source>
</evidence>
<evidence type="ECO:0000256" key="18">
    <source>
        <dbReference type="SAM" id="MobiDB-lite"/>
    </source>
</evidence>
<feature type="region of interest" description="Disordered" evidence="18">
    <location>
        <begin position="802"/>
        <end position="854"/>
    </location>
</feature>
<dbReference type="SUPFAM" id="SSF57903">
    <property type="entry name" value="FYVE/PHD zinc finger"/>
    <property type="match status" value="1"/>
</dbReference>
<comment type="similarity">
    <text evidence="2">Belongs to the universal ribosomal protein uL4 family.</text>
</comment>
<dbReference type="InterPro" id="IPR027084">
    <property type="entry name" value="Mps1_cat"/>
</dbReference>
<keyword evidence="12" id="KW-0496">Mitochondrion</keyword>
<feature type="compositionally biased region" description="Polar residues" evidence="18">
    <location>
        <begin position="831"/>
        <end position="843"/>
    </location>
</feature>
<dbReference type="CDD" id="cd14131">
    <property type="entry name" value="PKc_Mps1"/>
    <property type="match status" value="1"/>
</dbReference>
<dbReference type="GO" id="GO:0004712">
    <property type="term" value="F:protein serine/threonine/tyrosine kinase activity"/>
    <property type="evidence" value="ECO:0007669"/>
    <property type="project" value="TreeGrafter"/>
</dbReference>
<keyword evidence="6 17" id="KW-0547">Nucleotide-binding</keyword>
<proteinExistence type="inferred from homology"/>
<dbReference type="GO" id="GO:0004674">
    <property type="term" value="F:protein serine/threonine kinase activity"/>
    <property type="evidence" value="ECO:0007669"/>
    <property type="project" value="UniProtKB-KW"/>
</dbReference>
<keyword evidence="22" id="KW-1185">Reference proteome</keyword>
<evidence type="ECO:0000313" key="22">
    <source>
        <dbReference type="Proteomes" id="UP000053660"/>
    </source>
</evidence>
<dbReference type="GO" id="GO:0006412">
    <property type="term" value="P:translation"/>
    <property type="evidence" value="ECO:0007669"/>
    <property type="project" value="InterPro"/>
</dbReference>
<dbReference type="SMART" id="SM00220">
    <property type="entry name" value="S_TKc"/>
    <property type="match status" value="1"/>
</dbReference>
<keyword evidence="13" id="KW-0687">Ribonucleoprotein</keyword>
<dbReference type="Gene3D" id="1.10.510.10">
    <property type="entry name" value="Transferase(Phosphotransferase) domain 1"/>
    <property type="match status" value="1"/>
</dbReference>
<feature type="compositionally biased region" description="Basic and acidic residues" evidence="18">
    <location>
        <begin position="898"/>
        <end position="915"/>
    </location>
</feature>
<dbReference type="InterPro" id="IPR008271">
    <property type="entry name" value="Ser/Thr_kinase_AS"/>
</dbReference>
<keyword evidence="5" id="KW-0479">Metal-binding</keyword>
<keyword evidence="10 17" id="KW-0067">ATP-binding</keyword>
<accession>A0A0B1T114</accession>
<dbReference type="Pfam" id="PF00069">
    <property type="entry name" value="Pkinase"/>
    <property type="match status" value="1"/>
</dbReference>
<dbReference type="AlphaFoldDB" id="A0A0B1T114"/>
<dbReference type="FunFam" id="3.40.1370.10:FF:000005">
    <property type="entry name" value="39S ribosomal protein L4, mitochondrial"/>
    <property type="match status" value="1"/>
</dbReference>
<dbReference type="PROSITE" id="PS50011">
    <property type="entry name" value="PROTEIN_KINASE_DOM"/>
    <property type="match status" value="1"/>
</dbReference>
<evidence type="ECO:0000256" key="2">
    <source>
        <dbReference type="ARBA" id="ARBA00010528"/>
    </source>
</evidence>
<dbReference type="InterPro" id="IPR017441">
    <property type="entry name" value="Protein_kinase_ATP_BS"/>
</dbReference>
<dbReference type="EMBL" id="KN552510">
    <property type="protein sequence ID" value="KHJ90934.1"/>
    <property type="molecule type" value="Genomic_DNA"/>
</dbReference>
<dbReference type="GO" id="GO:0033316">
    <property type="term" value="P:meiotic spindle assembly checkpoint signaling"/>
    <property type="evidence" value="ECO:0007669"/>
    <property type="project" value="TreeGrafter"/>
</dbReference>
<dbReference type="PROSITE" id="PS01359">
    <property type="entry name" value="ZF_PHD_1"/>
    <property type="match status" value="1"/>
</dbReference>
<dbReference type="SUPFAM" id="SSF52166">
    <property type="entry name" value="Ribosomal protein L4"/>
    <property type="match status" value="1"/>
</dbReference>
<feature type="domain" description="Protein kinase" evidence="19">
    <location>
        <begin position="493"/>
        <end position="755"/>
    </location>
</feature>
<dbReference type="InterPro" id="IPR002136">
    <property type="entry name" value="Ribosomal_uL4"/>
</dbReference>
<evidence type="ECO:0000256" key="10">
    <source>
        <dbReference type="ARBA" id="ARBA00022840"/>
    </source>
</evidence>
<evidence type="ECO:0000256" key="6">
    <source>
        <dbReference type="ARBA" id="ARBA00022741"/>
    </source>
</evidence>
<evidence type="ECO:0000259" key="20">
    <source>
        <dbReference type="PROSITE" id="PS50016"/>
    </source>
</evidence>